<dbReference type="EC" id="5.6.2.4" evidence="12"/>
<dbReference type="Pfam" id="PF13361">
    <property type="entry name" value="UvrD_C"/>
    <property type="match status" value="1"/>
</dbReference>
<feature type="compositionally biased region" description="Basic and acidic residues" evidence="15">
    <location>
        <begin position="1007"/>
        <end position="1017"/>
    </location>
</feature>
<organism evidence="18 19">
    <name type="scientific">Dialister succinatiphilus YIT 11850</name>
    <dbReference type="NCBI Taxonomy" id="742743"/>
    <lineage>
        <taxon>Bacteria</taxon>
        <taxon>Bacillati</taxon>
        <taxon>Bacillota</taxon>
        <taxon>Negativicutes</taxon>
        <taxon>Veillonellales</taxon>
        <taxon>Veillonellaceae</taxon>
        <taxon>Dialister</taxon>
    </lineage>
</organism>
<dbReference type="Pfam" id="PF00580">
    <property type="entry name" value="UvrD-helicase"/>
    <property type="match status" value="1"/>
</dbReference>
<feature type="binding site" evidence="14">
    <location>
        <begin position="24"/>
        <end position="31"/>
    </location>
    <ligand>
        <name>ATP</name>
        <dbReference type="ChEBI" id="CHEBI:30616"/>
    </ligand>
</feature>
<dbReference type="PROSITE" id="PS51217">
    <property type="entry name" value="UVRD_HELICASE_CTER"/>
    <property type="match status" value="1"/>
</dbReference>
<evidence type="ECO:0000313" key="19">
    <source>
        <dbReference type="Proteomes" id="UP000003277"/>
    </source>
</evidence>
<keyword evidence="7 14" id="KW-0067">ATP-binding</keyword>
<dbReference type="eggNOG" id="COG1074">
    <property type="taxonomic scope" value="Bacteria"/>
</dbReference>
<dbReference type="InterPro" id="IPR011335">
    <property type="entry name" value="Restrct_endonuc-II-like"/>
</dbReference>
<dbReference type="SUPFAM" id="SSF52540">
    <property type="entry name" value="P-loop containing nucleoside triphosphate hydrolases"/>
    <property type="match status" value="1"/>
</dbReference>
<dbReference type="InterPro" id="IPR027417">
    <property type="entry name" value="P-loop_NTPase"/>
</dbReference>
<dbReference type="InterPro" id="IPR000212">
    <property type="entry name" value="DNA_helicase_UvrD/REP"/>
</dbReference>
<evidence type="ECO:0000256" key="2">
    <source>
        <dbReference type="ARBA" id="ARBA00022741"/>
    </source>
</evidence>
<dbReference type="NCBIfam" id="TIGR02785">
    <property type="entry name" value="addA_Gpos"/>
    <property type="match status" value="1"/>
</dbReference>
<evidence type="ECO:0000256" key="4">
    <source>
        <dbReference type="ARBA" id="ARBA00022801"/>
    </source>
</evidence>
<evidence type="ECO:0000256" key="15">
    <source>
        <dbReference type="SAM" id="MobiDB-lite"/>
    </source>
</evidence>
<keyword evidence="5 14" id="KW-0347">Helicase</keyword>
<evidence type="ECO:0000259" key="17">
    <source>
        <dbReference type="PROSITE" id="PS51217"/>
    </source>
</evidence>
<dbReference type="Proteomes" id="UP000003277">
    <property type="component" value="Unassembled WGS sequence"/>
</dbReference>
<keyword evidence="8" id="KW-0238">DNA-binding</keyword>
<dbReference type="RefSeq" id="WP_008859946.1">
    <property type="nucleotide sequence ID" value="NZ_JH591188.1"/>
</dbReference>
<evidence type="ECO:0000256" key="9">
    <source>
        <dbReference type="ARBA" id="ARBA00023204"/>
    </source>
</evidence>
<dbReference type="PANTHER" id="PTHR11070">
    <property type="entry name" value="UVRD / RECB / PCRA DNA HELICASE FAMILY MEMBER"/>
    <property type="match status" value="1"/>
</dbReference>
<evidence type="ECO:0000256" key="6">
    <source>
        <dbReference type="ARBA" id="ARBA00022839"/>
    </source>
</evidence>
<keyword evidence="10" id="KW-0413">Isomerase</keyword>
<dbReference type="GO" id="GO:0003677">
    <property type="term" value="F:DNA binding"/>
    <property type="evidence" value="ECO:0007669"/>
    <property type="project" value="UniProtKB-KW"/>
</dbReference>
<dbReference type="EMBL" id="ADLT01000049">
    <property type="protein sequence ID" value="EHO62587.1"/>
    <property type="molecule type" value="Genomic_DNA"/>
</dbReference>
<comment type="caution">
    <text evidence="18">The sequence shown here is derived from an EMBL/GenBank/DDBJ whole genome shotgun (WGS) entry which is preliminary data.</text>
</comment>
<evidence type="ECO:0000256" key="7">
    <source>
        <dbReference type="ARBA" id="ARBA00022840"/>
    </source>
</evidence>
<comment type="catalytic activity">
    <reaction evidence="13">
        <text>ATP + H2O = ADP + phosphate + H(+)</text>
        <dbReference type="Rhea" id="RHEA:13065"/>
        <dbReference type="ChEBI" id="CHEBI:15377"/>
        <dbReference type="ChEBI" id="CHEBI:15378"/>
        <dbReference type="ChEBI" id="CHEBI:30616"/>
        <dbReference type="ChEBI" id="CHEBI:43474"/>
        <dbReference type="ChEBI" id="CHEBI:456216"/>
        <dbReference type="EC" id="5.6.2.4"/>
    </reaction>
</comment>
<feature type="domain" description="UvrD-like helicase C-terminal" evidence="17">
    <location>
        <begin position="522"/>
        <end position="815"/>
    </location>
</feature>
<dbReference type="STRING" id="742743.HMPREF9453_01452"/>
<dbReference type="PATRIC" id="fig|742743.3.peg.1478"/>
<evidence type="ECO:0000256" key="8">
    <source>
        <dbReference type="ARBA" id="ARBA00023125"/>
    </source>
</evidence>
<dbReference type="InterPro" id="IPR014016">
    <property type="entry name" value="UvrD-like_ATP-bd"/>
</dbReference>
<reference evidence="18 19" key="1">
    <citation type="submission" date="2011-11" db="EMBL/GenBank/DDBJ databases">
        <title>The Genome Sequence of Dialister succinatiphilus YIT 11850.</title>
        <authorList>
            <consortium name="The Broad Institute Genome Sequencing Platform"/>
            <person name="Earl A."/>
            <person name="Ward D."/>
            <person name="Feldgarden M."/>
            <person name="Gevers D."/>
            <person name="Morotomi M."/>
            <person name="Young S.K."/>
            <person name="Zeng Q."/>
            <person name="Gargeya S."/>
            <person name="Fitzgerald M."/>
            <person name="Haas B."/>
            <person name="Abouelleil A."/>
            <person name="Alvarado L."/>
            <person name="Arachchi H.M."/>
            <person name="Berlin A."/>
            <person name="Brown A."/>
            <person name="Chapman S.B."/>
            <person name="Dunbar C."/>
            <person name="Gearin G."/>
            <person name="Goldberg J."/>
            <person name="Griggs A."/>
            <person name="Gujja S."/>
            <person name="Heiman D."/>
            <person name="Howarth C."/>
            <person name="Lui A."/>
            <person name="MacDonald P.J.P."/>
            <person name="Montmayeur A."/>
            <person name="Murphy C."/>
            <person name="Neiman D."/>
            <person name="Pearson M."/>
            <person name="Priest M."/>
            <person name="Roberts A."/>
            <person name="Saif S."/>
            <person name="Shea T."/>
            <person name="Sisk P."/>
            <person name="Stolte C."/>
            <person name="Sykes S."/>
            <person name="Wortman J."/>
            <person name="Nusbaum C."/>
            <person name="Birren B."/>
        </authorList>
    </citation>
    <scope>NUCLEOTIDE SEQUENCE [LARGE SCALE GENOMIC DNA]</scope>
    <source>
        <strain evidence="18 19">YIT 11850</strain>
    </source>
</reference>
<feature type="region of interest" description="Disordered" evidence="15">
    <location>
        <begin position="990"/>
        <end position="1017"/>
    </location>
</feature>
<dbReference type="InterPro" id="IPR038726">
    <property type="entry name" value="PDDEXK_AddAB-type"/>
</dbReference>
<dbReference type="Pfam" id="PF12705">
    <property type="entry name" value="PDDEXK_1"/>
    <property type="match status" value="1"/>
</dbReference>
<dbReference type="InterPro" id="IPR014152">
    <property type="entry name" value="AddA"/>
</dbReference>
<dbReference type="SUPFAM" id="SSF52980">
    <property type="entry name" value="Restriction endonuclease-like"/>
    <property type="match status" value="1"/>
</dbReference>
<dbReference type="InterPro" id="IPR011604">
    <property type="entry name" value="PDDEXK-like_dom_sf"/>
</dbReference>
<dbReference type="GO" id="GO:0000725">
    <property type="term" value="P:recombinational repair"/>
    <property type="evidence" value="ECO:0007669"/>
    <property type="project" value="TreeGrafter"/>
</dbReference>
<evidence type="ECO:0000256" key="14">
    <source>
        <dbReference type="PROSITE-ProRule" id="PRU00560"/>
    </source>
</evidence>
<dbReference type="GO" id="GO:0043138">
    <property type="term" value="F:3'-5' DNA helicase activity"/>
    <property type="evidence" value="ECO:0007669"/>
    <property type="project" value="UniProtKB-EC"/>
</dbReference>
<keyword evidence="6 18" id="KW-0269">Exonuclease</keyword>
<evidence type="ECO:0000256" key="11">
    <source>
        <dbReference type="ARBA" id="ARBA00034617"/>
    </source>
</evidence>
<dbReference type="HOGENOM" id="CLU_001114_3_1_9"/>
<dbReference type="GO" id="GO:0006302">
    <property type="term" value="P:double-strand break repair"/>
    <property type="evidence" value="ECO:0007669"/>
    <property type="project" value="InterPro"/>
</dbReference>
<gene>
    <name evidence="18" type="ORF">HMPREF9453_01452</name>
</gene>
<evidence type="ECO:0000256" key="5">
    <source>
        <dbReference type="ARBA" id="ARBA00022806"/>
    </source>
</evidence>
<dbReference type="InterPro" id="IPR014017">
    <property type="entry name" value="DNA_helicase_UvrD-like_C"/>
</dbReference>
<feature type="domain" description="UvrD-like helicase ATP-binding" evidence="16">
    <location>
        <begin position="3"/>
        <end position="495"/>
    </location>
</feature>
<keyword evidence="3" id="KW-0227">DNA damage</keyword>
<dbReference type="OrthoDB" id="9810135at2"/>
<dbReference type="PROSITE" id="PS51198">
    <property type="entry name" value="UVRD_HELICASE_ATP_BIND"/>
    <property type="match status" value="1"/>
</dbReference>
<evidence type="ECO:0000256" key="10">
    <source>
        <dbReference type="ARBA" id="ARBA00023235"/>
    </source>
</evidence>
<sequence length="1284" mass="146183">MSNHWTKEQEEALSVRGKNLLLSAAAGSGKTAVLTERIARLVKDPANHTDINELLVLTFTKAAASEMKARISQALSDALKEADEADDEGRIRHLEKQISLLGSAQISTLDSYFQSIIRQYFYLLDLDPKTRIISDENEEFLLEDDVLSSVLEKWYEKGDVHFLDTVDLFADRYQDRALKDMVLRIFHFASSLPFPEDWIRRLPSHYRIPEKATMDDLAWDRPVLEKLMSLSEKIMDSYRQIFAIMEMSPAAKAVYGEQMSNEYAYFSTLSAMKSWKDWFSLPSFTFDRLKSMSKAQAEAYHFAKPADFTKSPEAETIKTLREGAKKLWQKEIAPFAQIPEKQWISETAAMLPTVTVLSRLALDFSAALRTRKKQEGLMDFNDMEHYALDILLDRDNPHFTPEKAALFPSAAALSIRRQFKEVMIDEYQDTNGVQELITALVSSGSSRFMVGDIKQSIYRFRQADPTIFLEKYHTYSLDKDAPCHRIDLNRNFRSDAAILSSINFIFRQIMTAKSLELDYGDAEALYAGRHEEERPLSYVGGSVSMDLIDREGLKDAEVSEDVRDLENIALEGRLIARRIHEIMDGGMVMEKNGTFRPIKYGDIVILLRSIAGKGPQLMKVLEENHIPAVSDKEEDFMENSEVEVLWALLKILDNPRQDLALAAVLRSFFAGLDEKDLSLLYLEKVRQGETNLWPVLTSSVLSKEKEEKLHRFLHHYRDWRENGMQDGTAPLLRRILGDTDYLTYVSGLSGGAWRAGHILSFYHLALERDSAPQSGLYSFLNYLSKLKKEKKSFKALAISAVPDSVHIMTIHKSKGLEFPVVFLADARKEFNLRDTWQTAICHKDLGLGIQYYDKKNRVRWPSLYWYALREASHRENLAEEARLLYVAMTRARDKLFVTAVMKDAASDLDRWTTSLSSAGSGEALSPLPAHLTANAKSFLDWIMPAALRHRTMKDAWDRAGKIPSYRNDAPRDHSRFSFSITSQMDLLTEDEKEASPINGKDSLLPSPKEENREEKTELSHFLAHLPAKAPDWMDAQLSWTYPWQGALETPAKLTATAAVHLRELAEYAASDEPPQPSVILADDGDSLDADYAAPPLFLSGDETKYQGTSFGTLMHKAMEMIDFTTLPADAESLKAALRQLVEEKVFTEEEGKILLSQKRKPSPLSSLLAFARGPLAEKMKTASHIRKEMPFSILLPARSFYPKCEEGENIFLQGVMDCLLEYEKDFIIIDYKTDRTMTEEELKEHYKIQLQVYGEAAEKLLGKPVSHLYLWSFTYGKAIEVEKM</sequence>
<dbReference type="PANTHER" id="PTHR11070:SF48">
    <property type="entry name" value="ATP-DEPENDENT HELICASE_NUCLEASE SUBUNIT A"/>
    <property type="match status" value="1"/>
</dbReference>
<evidence type="ECO:0000256" key="1">
    <source>
        <dbReference type="ARBA" id="ARBA00022722"/>
    </source>
</evidence>
<keyword evidence="9" id="KW-0234">DNA repair</keyword>
<evidence type="ECO:0000256" key="3">
    <source>
        <dbReference type="ARBA" id="ARBA00022763"/>
    </source>
</evidence>
<evidence type="ECO:0000256" key="12">
    <source>
        <dbReference type="ARBA" id="ARBA00034808"/>
    </source>
</evidence>
<dbReference type="Gene3D" id="3.90.320.10">
    <property type="match status" value="1"/>
</dbReference>
<dbReference type="GO" id="GO:0005829">
    <property type="term" value="C:cytosol"/>
    <property type="evidence" value="ECO:0007669"/>
    <property type="project" value="TreeGrafter"/>
</dbReference>
<evidence type="ECO:0000313" key="18">
    <source>
        <dbReference type="EMBL" id="EHO62587.1"/>
    </source>
</evidence>
<keyword evidence="2 14" id="KW-0547">Nucleotide-binding</keyword>
<dbReference type="GO" id="GO:0016887">
    <property type="term" value="F:ATP hydrolysis activity"/>
    <property type="evidence" value="ECO:0007669"/>
    <property type="project" value="RHEA"/>
</dbReference>
<proteinExistence type="predicted"/>
<evidence type="ECO:0000259" key="16">
    <source>
        <dbReference type="PROSITE" id="PS51198"/>
    </source>
</evidence>
<dbReference type="GO" id="GO:0004527">
    <property type="term" value="F:exonuclease activity"/>
    <property type="evidence" value="ECO:0007669"/>
    <property type="project" value="UniProtKB-KW"/>
</dbReference>
<protein>
    <recommendedName>
        <fullName evidence="12">DNA 3'-5' helicase</fullName>
        <ecNumber evidence="12">5.6.2.4</ecNumber>
    </recommendedName>
</protein>
<dbReference type="Gene3D" id="3.40.50.300">
    <property type="entry name" value="P-loop containing nucleotide triphosphate hydrolases"/>
    <property type="match status" value="4"/>
</dbReference>
<evidence type="ECO:0000256" key="13">
    <source>
        <dbReference type="ARBA" id="ARBA00048988"/>
    </source>
</evidence>
<name>H1D1G4_9FIRM</name>
<keyword evidence="4 14" id="KW-0378">Hydrolase</keyword>
<accession>H1D1G4</accession>
<keyword evidence="19" id="KW-1185">Reference proteome</keyword>
<dbReference type="GO" id="GO:0033202">
    <property type="term" value="C:DNA helicase complex"/>
    <property type="evidence" value="ECO:0007669"/>
    <property type="project" value="TreeGrafter"/>
</dbReference>
<comment type="catalytic activity">
    <reaction evidence="11">
        <text>Couples ATP hydrolysis with the unwinding of duplex DNA by translocating in the 3'-5' direction.</text>
        <dbReference type="EC" id="5.6.2.4"/>
    </reaction>
</comment>
<keyword evidence="1" id="KW-0540">Nuclease</keyword>
<dbReference type="GO" id="GO:0005524">
    <property type="term" value="F:ATP binding"/>
    <property type="evidence" value="ECO:0007669"/>
    <property type="project" value="UniProtKB-UniRule"/>
</dbReference>